<dbReference type="InterPro" id="IPR000182">
    <property type="entry name" value="GNAT_dom"/>
</dbReference>
<sequence length="86" mass="10139">MLPRDITTNRLLLRVPVPEDAQRIFSSYAQDPKVARYLTWKPSKTLEDSKRHIQDRILAWRRGNICAWSIIQAEHDLLIGMIELRI</sequence>
<gene>
    <name evidence="2" type="ORF">METZ01_LOCUS380573</name>
</gene>
<dbReference type="Gene3D" id="3.40.630.30">
    <property type="match status" value="1"/>
</dbReference>
<dbReference type="Pfam" id="PF13302">
    <property type="entry name" value="Acetyltransf_3"/>
    <property type="match status" value="1"/>
</dbReference>
<dbReference type="PANTHER" id="PTHR43792">
    <property type="entry name" value="GNAT FAMILY, PUTATIVE (AFU_ORTHOLOGUE AFUA_3G00765)-RELATED-RELATED"/>
    <property type="match status" value="1"/>
</dbReference>
<evidence type="ECO:0000313" key="2">
    <source>
        <dbReference type="EMBL" id="SVD27719.1"/>
    </source>
</evidence>
<feature type="domain" description="N-acetyltransferase" evidence="1">
    <location>
        <begin position="10"/>
        <end position="85"/>
    </location>
</feature>
<protein>
    <recommendedName>
        <fullName evidence="1">N-acetyltransferase domain-containing protein</fullName>
    </recommendedName>
</protein>
<name>A0A382U077_9ZZZZ</name>
<evidence type="ECO:0000259" key="1">
    <source>
        <dbReference type="Pfam" id="PF13302"/>
    </source>
</evidence>
<dbReference type="GO" id="GO:0016747">
    <property type="term" value="F:acyltransferase activity, transferring groups other than amino-acyl groups"/>
    <property type="evidence" value="ECO:0007669"/>
    <property type="project" value="InterPro"/>
</dbReference>
<dbReference type="AlphaFoldDB" id="A0A382U077"/>
<dbReference type="SUPFAM" id="SSF55729">
    <property type="entry name" value="Acyl-CoA N-acyltransferases (Nat)"/>
    <property type="match status" value="1"/>
</dbReference>
<dbReference type="EMBL" id="UINC01140527">
    <property type="protein sequence ID" value="SVD27719.1"/>
    <property type="molecule type" value="Genomic_DNA"/>
</dbReference>
<feature type="non-terminal residue" evidence="2">
    <location>
        <position position="86"/>
    </location>
</feature>
<reference evidence="2" key="1">
    <citation type="submission" date="2018-05" db="EMBL/GenBank/DDBJ databases">
        <authorList>
            <person name="Lanie J.A."/>
            <person name="Ng W.-L."/>
            <person name="Kazmierczak K.M."/>
            <person name="Andrzejewski T.M."/>
            <person name="Davidsen T.M."/>
            <person name="Wayne K.J."/>
            <person name="Tettelin H."/>
            <person name="Glass J.I."/>
            <person name="Rusch D."/>
            <person name="Podicherti R."/>
            <person name="Tsui H.-C.T."/>
            <person name="Winkler M.E."/>
        </authorList>
    </citation>
    <scope>NUCLEOTIDE SEQUENCE</scope>
</reference>
<proteinExistence type="predicted"/>
<organism evidence="2">
    <name type="scientific">marine metagenome</name>
    <dbReference type="NCBI Taxonomy" id="408172"/>
    <lineage>
        <taxon>unclassified sequences</taxon>
        <taxon>metagenomes</taxon>
        <taxon>ecological metagenomes</taxon>
    </lineage>
</organism>
<dbReference type="InterPro" id="IPR051531">
    <property type="entry name" value="N-acetyltransferase"/>
</dbReference>
<accession>A0A382U077</accession>
<dbReference type="InterPro" id="IPR016181">
    <property type="entry name" value="Acyl_CoA_acyltransferase"/>
</dbReference>